<evidence type="ECO:0000259" key="5">
    <source>
        <dbReference type="PROSITE" id="PS50893"/>
    </source>
</evidence>
<dbReference type="RefSeq" id="WP_046001991.1">
    <property type="nucleotide sequence ID" value="NZ_CP015230.1"/>
</dbReference>
<dbReference type="InterPro" id="IPR027417">
    <property type="entry name" value="P-loop_NTPase"/>
</dbReference>
<dbReference type="GO" id="GO:0005524">
    <property type="term" value="F:ATP binding"/>
    <property type="evidence" value="ECO:0007669"/>
    <property type="project" value="UniProtKB-KW"/>
</dbReference>
<dbReference type="PANTHER" id="PTHR19211:SF6">
    <property type="entry name" value="BLL7188 PROTEIN"/>
    <property type="match status" value="1"/>
</dbReference>
<keyword evidence="1" id="KW-0677">Repeat</keyword>
<dbReference type="Gene3D" id="3.40.50.300">
    <property type="entry name" value="P-loop containing nucleotide triphosphate hydrolases"/>
    <property type="match status" value="2"/>
</dbReference>
<dbReference type="PANTHER" id="PTHR19211">
    <property type="entry name" value="ATP-BINDING TRANSPORT PROTEIN-RELATED"/>
    <property type="match status" value="1"/>
</dbReference>
<dbReference type="OrthoDB" id="9808609at2"/>
<organism evidence="6 7">
    <name type="scientific">Tritonibacter mobilis F1926</name>
    <dbReference type="NCBI Taxonomy" id="1265309"/>
    <lineage>
        <taxon>Bacteria</taxon>
        <taxon>Pseudomonadati</taxon>
        <taxon>Pseudomonadota</taxon>
        <taxon>Alphaproteobacteria</taxon>
        <taxon>Rhodobacterales</taxon>
        <taxon>Paracoccaceae</taxon>
        <taxon>Tritonibacter</taxon>
    </lineage>
</organism>
<accession>A0A1B1A0F0</accession>
<dbReference type="STRING" id="1265309.K529_004665"/>
<evidence type="ECO:0000256" key="2">
    <source>
        <dbReference type="ARBA" id="ARBA00022741"/>
    </source>
</evidence>
<dbReference type="SMART" id="SM00382">
    <property type="entry name" value="AAA"/>
    <property type="match status" value="2"/>
</dbReference>
<dbReference type="FunFam" id="3.40.50.300:FF:001320">
    <property type="entry name" value="Heme ABC transporter ATP-binding protein"/>
    <property type="match status" value="1"/>
</dbReference>
<keyword evidence="3" id="KW-0067">ATP-binding</keyword>
<dbReference type="AlphaFoldDB" id="A0A1B1A0F0"/>
<dbReference type="CDD" id="cd03221">
    <property type="entry name" value="ABCF_EF-3"/>
    <property type="match status" value="2"/>
</dbReference>
<dbReference type="GO" id="GO:0016887">
    <property type="term" value="F:ATP hydrolysis activity"/>
    <property type="evidence" value="ECO:0007669"/>
    <property type="project" value="InterPro"/>
</dbReference>
<feature type="region of interest" description="Disordered" evidence="4">
    <location>
        <begin position="241"/>
        <end position="297"/>
    </location>
</feature>
<dbReference type="SUPFAM" id="SSF52540">
    <property type="entry name" value="P-loop containing nucleoside triphosphate hydrolases"/>
    <property type="match status" value="2"/>
</dbReference>
<feature type="domain" description="ABC transporter" evidence="5">
    <location>
        <begin position="8"/>
        <end position="238"/>
    </location>
</feature>
<name>A0A1B1A0F0_9RHOB</name>
<dbReference type="PROSITE" id="PS50893">
    <property type="entry name" value="ABC_TRANSPORTER_2"/>
    <property type="match status" value="2"/>
</dbReference>
<proteinExistence type="predicted"/>
<dbReference type="GeneID" id="28249099"/>
<dbReference type="EMBL" id="CP015230">
    <property type="protein sequence ID" value="ANP40052.1"/>
    <property type="molecule type" value="Genomic_DNA"/>
</dbReference>
<dbReference type="PROSITE" id="PS00211">
    <property type="entry name" value="ABC_TRANSPORTER_1"/>
    <property type="match status" value="1"/>
</dbReference>
<evidence type="ECO:0000313" key="7">
    <source>
        <dbReference type="Proteomes" id="UP000013243"/>
    </source>
</evidence>
<sequence>MSSSNASVRLDSLHWSAADARPVLSDVTLSFHPGRTGIVGRNGTGKTTLLRLIAGDLPPASGRIVTTGTVGWMRQDVAAQDHLTVAELFGAASGLARLTRAEAGCANAADLAEADWTLPARMEAAMQRCGLSLRPEATLAQLSGGQRTRLALAALLFQEPDILLLDEPTNTLDTEGRATVRQVLRDWRGTALVVSHDRELLDDMDAIVELSPLGVSRFGGPYSQFRAEKHAALAAAHHDLNEAEKARKDTARRAQEAAERKARRDSAGKAARASGSQPKVLMDKAKERAEASKGAGARLREARQAAADEALADARARIEILEPIRMDIPATGVQPTTRILTLHEITAGYGPRDVLRDLSLEITGPERIALHGPNGCGKTTLLSVILGQLTPRAGSVERHASAALLDQHVSLLEASETLVENFQRLSPAATLNEARAALARFRFRAEDGLQVAGALSSGQRLRAGLACTLGRLVPPQLLVLDEPTNHLDLEAVEALEAALRDYDGALIVVSHDSAFLDRINLTRNISLGP</sequence>
<evidence type="ECO:0000256" key="3">
    <source>
        <dbReference type="ARBA" id="ARBA00022840"/>
    </source>
</evidence>
<dbReference type="InterPro" id="IPR003439">
    <property type="entry name" value="ABC_transporter-like_ATP-bd"/>
</dbReference>
<gene>
    <name evidence="6" type="ORF">K529_004665</name>
</gene>
<feature type="domain" description="ABC transporter" evidence="5">
    <location>
        <begin position="340"/>
        <end position="528"/>
    </location>
</feature>
<reference evidence="6 7" key="1">
    <citation type="journal article" date="2016" name="ISME J.">
        <title>Global occurrence and heterogeneity of the Roseobacter-clade species Ruegeria mobilis.</title>
        <authorList>
            <person name="Sonnenschein E."/>
            <person name="Gram L."/>
        </authorList>
    </citation>
    <scope>NUCLEOTIDE SEQUENCE [LARGE SCALE GENOMIC DNA]</scope>
    <source>
        <strain evidence="6 7">F1926</strain>
    </source>
</reference>
<keyword evidence="2" id="KW-0547">Nucleotide-binding</keyword>
<dbReference type="InterPro" id="IPR017871">
    <property type="entry name" value="ABC_transporter-like_CS"/>
</dbReference>
<dbReference type="InterPro" id="IPR050611">
    <property type="entry name" value="ABCF"/>
</dbReference>
<evidence type="ECO:0000256" key="1">
    <source>
        <dbReference type="ARBA" id="ARBA00022737"/>
    </source>
</evidence>
<feature type="compositionally biased region" description="Basic and acidic residues" evidence="4">
    <location>
        <begin position="241"/>
        <end position="267"/>
    </location>
</feature>
<dbReference type="Proteomes" id="UP000013243">
    <property type="component" value="Chromosome"/>
</dbReference>
<dbReference type="KEGG" id="rmb:K529_004665"/>
<evidence type="ECO:0000256" key="4">
    <source>
        <dbReference type="SAM" id="MobiDB-lite"/>
    </source>
</evidence>
<evidence type="ECO:0000313" key="6">
    <source>
        <dbReference type="EMBL" id="ANP40052.1"/>
    </source>
</evidence>
<dbReference type="InterPro" id="IPR003593">
    <property type="entry name" value="AAA+_ATPase"/>
</dbReference>
<feature type="compositionally biased region" description="Basic and acidic residues" evidence="4">
    <location>
        <begin position="281"/>
        <end position="291"/>
    </location>
</feature>
<dbReference type="Pfam" id="PF00005">
    <property type="entry name" value="ABC_tran"/>
    <property type="match status" value="2"/>
</dbReference>
<protein>
    <submittedName>
        <fullName evidence="6">ABC transporter</fullName>
    </submittedName>
</protein>